<dbReference type="PANTHER" id="PTHR43708:SF1">
    <property type="entry name" value="GALACTOSE_LACTOSE METABOLISM REGULATORY PROTEIN GAL80"/>
    <property type="match status" value="1"/>
</dbReference>
<reference evidence="3 4" key="1">
    <citation type="journal article" date="2024" name="J Genomics">
        <title>Draft genome sequencing and assembly of Favolaschia claudopus CIRM-BRFM 2984 isolated from oak limbs.</title>
        <authorList>
            <person name="Navarro D."/>
            <person name="Drula E."/>
            <person name="Chaduli D."/>
            <person name="Cazenave R."/>
            <person name="Ahrendt S."/>
            <person name="Wang J."/>
            <person name="Lipzen A."/>
            <person name="Daum C."/>
            <person name="Barry K."/>
            <person name="Grigoriev I.V."/>
            <person name="Favel A."/>
            <person name="Rosso M.N."/>
            <person name="Martin F."/>
        </authorList>
    </citation>
    <scope>NUCLEOTIDE SEQUENCE [LARGE SCALE GENOMIC DNA]</scope>
    <source>
        <strain evidence="3 4">CIRM-BRFM 2984</strain>
    </source>
</reference>
<dbReference type="SUPFAM" id="SSF51735">
    <property type="entry name" value="NAD(P)-binding Rossmann-fold domains"/>
    <property type="match status" value="1"/>
</dbReference>
<dbReference type="Proteomes" id="UP001362999">
    <property type="component" value="Unassembled WGS sequence"/>
</dbReference>
<gene>
    <name evidence="3" type="ORF">R3P38DRAFT_3026341</name>
</gene>
<feature type="domain" description="Gal80p-like C-terminal" evidence="2">
    <location>
        <begin position="141"/>
        <end position="303"/>
    </location>
</feature>
<dbReference type="InterPro" id="IPR000683">
    <property type="entry name" value="Gfo/Idh/MocA-like_OxRdtase_N"/>
</dbReference>
<evidence type="ECO:0000259" key="2">
    <source>
        <dbReference type="Pfam" id="PF22685"/>
    </source>
</evidence>
<dbReference type="Gene3D" id="3.30.360.10">
    <property type="entry name" value="Dihydrodipicolinate Reductase, domain 2"/>
    <property type="match status" value="1"/>
</dbReference>
<dbReference type="Pfam" id="PF22685">
    <property type="entry name" value="Gal80p_C-like"/>
    <property type="match status" value="1"/>
</dbReference>
<dbReference type="InterPro" id="IPR055080">
    <property type="entry name" value="Gal80p-like_C"/>
</dbReference>
<sequence length="400" mass="43481">MSPIRIGLIGLSASAKTAWASAAHLPYLLSPRGLERFRIVALCNSSKESAEAAIANFKLSPETRAYGSPAELAADPNVDLVVCSTRVDVHYETIRPALEAGKMVYCEWPLAQDLQHVRDLVEISRSKQLRTMIGVQGRVAPAVLKVKELIESGRIGDVVSVEVRAAGGLNDRQIIPATLEYFTRKEVGGNIITIGLGHLWDQIQFVHGDATILHSRFQLQFPTNKIRDSSGTNTIIKTVTSTVPDLAIVTASLPASYASSTQKDSATLLVRFNRGQPSFSFAGSEPSLVWSIVGSKGEVRLTSTAGTGLHASGYAPGGVSLEVLDFENGEVDRINSEHGEVERIDPDSLWAKPWQEELPLLSRSVGALYEAFADGKGYPTFEDALKRHEQIDEMFAAWKV</sequence>
<dbReference type="Gene3D" id="3.40.50.720">
    <property type="entry name" value="NAD(P)-binding Rossmann-like Domain"/>
    <property type="match status" value="1"/>
</dbReference>
<accession>A0AAW0AFP9</accession>
<dbReference type="PANTHER" id="PTHR43708">
    <property type="entry name" value="CONSERVED EXPRESSED OXIDOREDUCTASE (EUROFUNG)"/>
    <property type="match status" value="1"/>
</dbReference>
<dbReference type="Pfam" id="PF01408">
    <property type="entry name" value="GFO_IDH_MocA"/>
    <property type="match status" value="1"/>
</dbReference>
<dbReference type="EMBL" id="JAWWNJ010000069">
    <property type="protein sequence ID" value="KAK7007832.1"/>
    <property type="molecule type" value="Genomic_DNA"/>
</dbReference>
<dbReference type="GO" id="GO:0000166">
    <property type="term" value="F:nucleotide binding"/>
    <property type="evidence" value="ECO:0007669"/>
    <property type="project" value="InterPro"/>
</dbReference>
<name>A0AAW0AFP9_9AGAR</name>
<proteinExistence type="predicted"/>
<dbReference type="AlphaFoldDB" id="A0AAW0AFP9"/>
<protein>
    <submittedName>
        <fullName evidence="3">Oxidoreductase family protein</fullName>
    </submittedName>
</protein>
<evidence type="ECO:0000313" key="4">
    <source>
        <dbReference type="Proteomes" id="UP001362999"/>
    </source>
</evidence>
<comment type="caution">
    <text evidence="3">The sequence shown here is derived from an EMBL/GenBank/DDBJ whole genome shotgun (WGS) entry which is preliminary data.</text>
</comment>
<keyword evidence="4" id="KW-1185">Reference proteome</keyword>
<dbReference type="InterPro" id="IPR036291">
    <property type="entry name" value="NAD(P)-bd_dom_sf"/>
</dbReference>
<evidence type="ECO:0000313" key="3">
    <source>
        <dbReference type="EMBL" id="KAK7007832.1"/>
    </source>
</evidence>
<organism evidence="3 4">
    <name type="scientific">Favolaschia claudopus</name>
    <dbReference type="NCBI Taxonomy" id="2862362"/>
    <lineage>
        <taxon>Eukaryota</taxon>
        <taxon>Fungi</taxon>
        <taxon>Dikarya</taxon>
        <taxon>Basidiomycota</taxon>
        <taxon>Agaricomycotina</taxon>
        <taxon>Agaricomycetes</taxon>
        <taxon>Agaricomycetidae</taxon>
        <taxon>Agaricales</taxon>
        <taxon>Marasmiineae</taxon>
        <taxon>Mycenaceae</taxon>
        <taxon>Favolaschia</taxon>
    </lineage>
</organism>
<evidence type="ECO:0000259" key="1">
    <source>
        <dbReference type="Pfam" id="PF01408"/>
    </source>
</evidence>
<feature type="domain" description="Gfo/Idh/MocA-like oxidoreductase N-terminal" evidence="1">
    <location>
        <begin position="4"/>
        <end position="134"/>
    </location>
</feature>
<dbReference type="InterPro" id="IPR051317">
    <property type="entry name" value="Gfo/Idh/MocA_oxidoreduct"/>
</dbReference>
<dbReference type="SUPFAM" id="SSF55347">
    <property type="entry name" value="Glyceraldehyde-3-phosphate dehydrogenase-like, C-terminal domain"/>
    <property type="match status" value="1"/>
</dbReference>